<protein>
    <submittedName>
        <fullName evidence="2">Uncharacterized protein</fullName>
    </submittedName>
</protein>
<dbReference type="Proteomes" id="UP000019277">
    <property type="component" value="Unassembled WGS sequence"/>
</dbReference>
<dbReference type="EMBL" id="AYXG01000074">
    <property type="protein sequence ID" value="EWC62674.1"/>
    <property type="molecule type" value="Genomic_DNA"/>
</dbReference>
<comment type="caution">
    <text evidence="2">The sequence shown here is derived from an EMBL/GenBank/DDBJ whole genome shotgun (WGS) entry which is preliminary data.</text>
</comment>
<evidence type="ECO:0000313" key="3">
    <source>
        <dbReference type="Proteomes" id="UP000019277"/>
    </source>
</evidence>
<gene>
    <name evidence="2" type="ORF">UO65_2026</name>
</gene>
<evidence type="ECO:0000313" key="2">
    <source>
        <dbReference type="EMBL" id="EWC62674.1"/>
    </source>
</evidence>
<keyword evidence="3" id="KW-1185">Reference proteome</keyword>
<organism evidence="2 3">
    <name type="scientific">Actinokineospora spheciospongiae</name>
    <dbReference type="NCBI Taxonomy" id="909613"/>
    <lineage>
        <taxon>Bacteria</taxon>
        <taxon>Bacillati</taxon>
        <taxon>Actinomycetota</taxon>
        <taxon>Actinomycetes</taxon>
        <taxon>Pseudonocardiales</taxon>
        <taxon>Pseudonocardiaceae</taxon>
        <taxon>Actinokineospora</taxon>
    </lineage>
</organism>
<reference evidence="2 3" key="1">
    <citation type="journal article" date="2014" name="Genome Announc.">
        <title>Draft Genome Sequence of the Antitrypanosomally Active Sponge-Associated Bacterium Actinokineospora sp. Strain EG49.</title>
        <authorList>
            <person name="Harjes J."/>
            <person name="Ryu T."/>
            <person name="Abdelmohsen U.R."/>
            <person name="Moitinho-Silva L."/>
            <person name="Horn H."/>
            <person name="Ravasi T."/>
            <person name="Hentschel U."/>
        </authorList>
    </citation>
    <scope>NUCLEOTIDE SEQUENCE [LARGE SCALE GENOMIC DNA]</scope>
    <source>
        <strain evidence="2 3">EG49</strain>
    </source>
</reference>
<evidence type="ECO:0000256" key="1">
    <source>
        <dbReference type="SAM" id="MobiDB-lite"/>
    </source>
</evidence>
<accession>W7J9I9</accession>
<dbReference type="AlphaFoldDB" id="W7J9I9"/>
<dbReference type="STRING" id="909613.UO65_2026"/>
<proteinExistence type="predicted"/>
<name>W7J9I9_9PSEU</name>
<sequence>MSVETWVEMTHTVPMRFEACALNDNATLHFGQSSEYVLTLGRDNLRQLVDLATLAIAELDSAVARGGTDDDPARASGAQRATLPG</sequence>
<dbReference type="RefSeq" id="WP_152552042.1">
    <property type="nucleotide sequence ID" value="NZ_AYXG01000074.1"/>
</dbReference>
<feature type="region of interest" description="Disordered" evidence="1">
    <location>
        <begin position="65"/>
        <end position="85"/>
    </location>
</feature>
<dbReference type="OrthoDB" id="3699053at2"/>